<proteinExistence type="predicted"/>
<dbReference type="SUPFAM" id="SSF117856">
    <property type="entry name" value="AF0104/ALDC/Ptd012-like"/>
    <property type="match status" value="1"/>
</dbReference>
<dbReference type="PANTHER" id="PTHR34988:SF1">
    <property type="entry name" value="DNA-BINDING PROTEIN"/>
    <property type="match status" value="1"/>
</dbReference>
<dbReference type="PANTHER" id="PTHR34988">
    <property type="entry name" value="PROTEIN, PUTATIVE-RELATED"/>
    <property type="match status" value="1"/>
</dbReference>
<dbReference type="Pfam" id="PF03479">
    <property type="entry name" value="PCC"/>
    <property type="match status" value="1"/>
</dbReference>
<sequence length="144" mass="15692">MDYEAGSIGRVFVARIDHDEDLLDELVKLARSEEIKQAFFMLIGAVKNMQVVTGPKEDTVPPDPMWHSIAGACEILGIGNILWKDGDPSIHLHAALGKGGDVTVGCLRDSVDAYLTTEAIIFEISGIAGERVYDDMYGIARMVL</sequence>
<name>A0A7G9Y432_9EURY</name>
<dbReference type="CDD" id="cd11378">
    <property type="entry name" value="DUF296"/>
    <property type="match status" value="1"/>
</dbReference>
<dbReference type="EMBL" id="MT630673">
    <property type="protein sequence ID" value="QNO41826.1"/>
    <property type="molecule type" value="Genomic_DNA"/>
</dbReference>
<feature type="domain" description="PPC" evidence="1">
    <location>
        <begin position="6"/>
        <end position="144"/>
    </location>
</feature>
<dbReference type="PROSITE" id="PS51742">
    <property type="entry name" value="PPC"/>
    <property type="match status" value="1"/>
</dbReference>
<gene>
    <name evidence="2" type="ORF">HNLGHHHH_00004</name>
    <name evidence="3" type="ORF">JGNACFCI_00003</name>
</gene>
<organism evidence="3">
    <name type="scientific">Candidatus Methanogaster sp. ANME-2c ERB4</name>
    <dbReference type="NCBI Taxonomy" id="2759911"/>
    <lineage>
        <taxon>Archaea</taxon>
        <taxon>Methanobacteriati</taxon>
        <taxon>Methanobacteriota</taxon>
        <taxon>Stenosarchaea group</taxon>
        <taxon>Methanomicrobia</taxon>
        <taxon>Methanosarcinales</taxon>
        <taxon>ANME-2 cluster</taxon>
        <taxon>Candidatus Methanogasteraceae</taxon>
        <taxon>Candidatus Methanogaster</taxon>
    </lineage>
</organism>
<dbReference type="AlphaFoldDB" id="A0A7G9Y432"/>
<accession>A0A7G9Y432</accession>
<evidence type="ECO:0000259" key="1">
    <source>
        <dbReference type="PROSITE" id="PS51742"/>
    </source>
</evidence>
<dbReference type="Gene3D" id="3.30.1330.80">
    <property type="entry name" value="Hypothetical protein, similar to alpha- acetolactate decarboxylase, domain 2"/>
    <property type="match status" value="1"/>
</dbReference>
<evidence type="ECO:0000313" key="3">
    <source>
        <dbReference type="EMBL" id="QNO42766.1"/>
    </source>
</evidence>
<protein>
    <recommendedName>
        <fullName evidence="1">PPC domain-containing protein</fullName>
    </recommendedName>
</protein>
<evidence type="ECO:0000313" key="2">
    <source>
        <dbReference type="EMBL" id="QNO41826.1"/>
    </source>
</evidence>
<dbReference type="InterPro" id="IPR005175">
    <property type="entry name" value="PPC_dom"/>
</dbReference>
<dbReference type="EMBL" id="MT630762">
    <property type="protein sequence ID" value="QNO42766.1"/>
    <property type="molecule type" value="Genomic_DNA"/>
</dbReference>
<reference evidence="3" key="1">
    <citation type="submission" date="2020-06" db="EMBL/GenBank/DDBJ databases">
        <title>Unique genomic features of the anaerobic methanotrophic archaea.</title>
        <authorList>
            <person name="Chadwick G.L."/>
            <person name="Skennerton C.T."/>
            <person name="Laso-Perez R."/>
            <person name="Leu A.O."/>
            <person name="Speth D.R."/>
            <person name="Yu H."/>
            <person name="Morgan-Lang C."/>
            <person name="Hatzenpichler R."/>
            <person name="Goudeau D."/>
            <person name="Malmstrom R."/>
            <person name="Brazelton W.J."/>
            <person name="Woyke T."/>
            <person name="Hallam S.J."/>
            <person name="Tyson G.W."/>
            <person name="Wegener G."/>
            <person name="Boetius A."/>
            <person name="Orphan V."/>
        </authorList>
    </citation>
    <scope>NUCLEOTIDE SEQUENCE</scope>
</reference>